<proteinExistence type="inferred from homology"/>
<accession>A0A916SIF8</accession>
<keyword evidence="6" id="KW-0547">Nucleotide-binding</keyword>
<dbReference type="PROSITE" id="PS50146">
    <property type="entry name" value="DAGK"/>
    <property type="match status" value="1"/>
</dbReference>
<evidence type="ECO:0000256" key="6">
    <source>
        <dbReference type="ARBA" id="ARBA00022741"/>
    </source>
</evidence>
<comment type="cofactor">
    <cofactor evidence="1">
        <name>Mg(2+)</name>
        <dbReference type="ChEBI" id="CHEBI:18420"/>
    </cofactor>
</comment>
<dbReference type="SUPFAM" id="SSF111331">
    <property type="entry name" value="NAD kinase/diacylglycerol kinase-like"/>
    <property type="match status" value="1"/>
</dbReference>
<evidence type="ECO:0000256" key="5">
    <source>
        <dbReference type="ARBA" id="ARBA00022723"/>
    </source>
</evidence>
<evidence type="ECO:0000256" key="4">
    <source>
        <dbReference type="ARBA" id="ARBA00022679"/>
    </source>
</evidence>
<dbReference type="RefSeq" id="WP_229733141.1">
    <property type="nucleotide sequence ID" value="NZ_BMGB01000001.1"/>
</dbReference>
<evidence type="ECO:0000256" key="11">
    <source>
        <dbReference type="ARBA" id="ARBA00023209"/>
    </source>
</evidence>
<keyword evidence="11" id="KW-0594">Phospholipid biosynthesis</keyword>
<dbReference type="InterPro" id="IPR005218">
    <property type="entry name" value="Diacylglycerol/lipid_kinase"/>
</dbReference>
<dbReference type="EMBL" id="BMGB01000001">
    <property type="protein sequence ID" value="GGB01828.1"/>
    <property type="molecule type" value="Genomic_DNA"/>
</dbReference>
<dbReference type="Gene3D" id="2.60.200.40">
    <property type="match status" value="1"/>
</dbReference>
<keyword evidence="4" id="KW-0808">Transferase</keyword>
<evidence type="ECO:0000256" key="1">
    <source>
        <dbReference type="ARBA" id="ARBA00001946"/>
    </source>
</evidence>
<evidence type="ECO:0000313" key="15">
    <source>
        <dbReference type="Proteomes" id="UP000606922"/>
    </source>
</evidence>
<dbReference type="SMART" id="SM00046">
    <property type="entry name" value="DAGKc"/>
    <property type="match status" value="1"/>
</dbReference>
<evidence type="ECO:0000259" key="13">
    <source>
        <dbReference type="PROSITE" id="PS50146"/>
    </source>
</evidence>
<feature type="domain" description="DAGKc" evidence="13">
    <location>
        <begin position="4"/>
        <end position="138"/>
    </location>
</feature>
<dbReference type="GO" id="GO:0046872">
    <property type="term" value="F:metal ion binding"/>
    <property type="evidence" value="ECO:0007669"/>
    <property type="project" value="UniProtKB-KW"/>
</dbReference>
<dbReference type="Proteomes" id="UP000606922">
    <property type="component" value="Unassembled WGS sequence"/>
</dbReference>
<keyword evidence="15" id="KW-1185">Reference proteome</keyword>
<dbReference type="InterPro" id="IPR001206">
    <property type="entry name" value="Diacylglycerol_kinase_cat_dom"/>
</dbReference>
<dbReference type="Gene3D" id="3.40.50.10330">
    <property type="entry name" value="Probable inorganic polyphosphate/atp-NAD kinase, domain 1"/>
    <property type="match status" value="1"/>
</dbReference>
<dbReference type="InterPro" id="IPR050187">
    <property type="entry name" value="Lipid_Phosphate_FormReg"/>
</dbReference>
<dbReference type="GO" id="GO:0005886">
    <property type="term" value="C:plasma membrane"/>
    <property type="evidence" value="ECO:0007669"/>
    <property type="project" value="TreeGrafter"/>
</dbReference>
<evidence type="ECO:0000256" key="3">
    <source>
        <dbReference type="ARBA" id="ARBA00022516"/>
    </source>
</evidence>
<evidence type="ECO:0000256" key="8">
    <source>
        <dbReference type="ARBA" id="ARBA00022840"/>
    </source>
</evidence>
<comment type="similarity">
    <text evidence="2">Belongs to the diacylglycerol/lipid kinase family.</text>
</comment>
<dbReference type="GO" id="GO:0005524">
    <property type="term" value="F:ATP binding"/>
    <property type="evidence" value="ECO:0007669"/>
    <property type="project" value="UniProtKB-KW"/>
</dbReference>
<dbReference type="InterPro" id="IPR016064">
    <property type="entry name" value="NAD/diacylglycerol_kinase_sf"/>
</dbReference>
<comment type="caution">
    <text evidence="14">The sequence shown here is derived from an EMBL/GenBank/DDBJ whole genome shotgun (WGS) entry which is preliminary data.</text>
</comment>
<dbReference type="NCBIfam" id="TIGR00147">
    <property type="entry name" value="YegS/Rv2252/BmrU family lipid kinase"/>
    <property type="match status" value="1"/>
</dbReference>
<dbReference type="PANTHER" id="PTHR12358:SF106">
    <property type="entry name" value="LIPID KINASE YEGS"/>
    <property type="match status" value="1"/>
</dbReference>
<keyword evidence="3" id="KW-0444">Lipid biosynthesis</keyword>
<dbReference type="PANTHER" id="PTHR12358">
    <property type="entry name" value="SPHINGOSINE KINASE"/>
    <property type="match status" value="1"/>
</dbReference>
<dbReference type="Pfam" id="PF19279">
    <property type="entry name" value="YegS_C"/>
    <property type="match status" value="1"/>
</dbReference>
<evidence type="ECO:0000256" key="9">
    <source>
        <dbReference type="ARBA" id="ARBA00022842"/>
    </source>
</evidence>
<keyword evidence="9" id="KW-0460">Magnesium</keyword>
<keyword evidence="5" id="KW-0479">Metal-binding</keyword>
<sequence length="308" mass="32424">MPTPQPLTIVVAINPSASFGKSRAVGPTVVARLRALGHTVTALEEPSFTRLVEVANRALAEKPDALVVVGGDGMVSLGVNLLATGTIPLGIIPSGTGNDMARGLGIPVGDTGAAIDVLVAALARPARAIDAGRIRHTDDSTGEPRTTWFASVLSAGFDAIVNERANTLRRPRGKSRYLVALAIELARLRPIRYRLVLDGVETVTDAALIAVGNNQSIGGGMRVTPDAVIDDGLFDVLVVTPLSRIAFLRVFPRVFAGTHLTDRRVTVHRAKTVRVEADSVAAYADGERVSLLPVDVEIVPGALYVLMP</sequence>
<evidence type="ECO:0000256" key="2">
    <source>
        <dbReference type="ARBA" id="ARBA00005983"/>
    </source>
</evidence>
<protein>
    <recommendedName>
        <fullName evidence="13">DAGKc domain-containing protein</fullName>
    </recommendedName>
</protein>
<evidence type="ECO:0000256" key="7">
    <source>
        <dbReference type="ARBA" id="ARBA00022777"/>
    </source>
</evidence>
<keyword evidence="10" id="KW-0443">Lipid metabolism</keyword>
<gene>
    <name evidence="14" type="ORF">GCM10010979_15520</name>
</gene>
<reference evidence="14" key="1">
    <citation type="journal article" date="2014" name="Int. J. Syst. Evol. Microbiol.">
        <title>Complete genome sequence of Corynebacterium casei LMG S-19264T (=DSM 44701T), isolated from a smear-ripened cheese.</title>
        <authorList>
            <consortium name="US DOE Joint Genome Institute (JGI-PGF)"/>
            <person name="Walter F."/>
            <person name="Albersmeier A."/>
            <person name="Kalinowski J."/>
            <person name="Ruckert C."/>
        </authorList>
    </citation>
    <scope>NUCLEOTIDE SEQUENCE</scope>
    <source>
        <strain evidence="14">CGMCC 1.12813</strain>
    </source>
</reference>
<dbReference type="GO" id="GO:0008654">
    <property type="term" value="P:phospholipid biosynthetic process"/>
    <property type="evidence" value="ECO:0007669"/>
    <property type="project" value="UniProtKB-KW"/>
</dbReference>
<evidence type="ECO:0000313" key="14">
    <source>
        <dbReference type="EMBL" id="GGB01828.1"/>
    </source>
</evidence>
<reference evidence="14" key="2">
    <citation type="submission" date="2020-09" db="EMBL/GenBank/DDBJ databases">
        <authorList>
            <person name="Sun Q."/>
            <person name="Zhou Y."/>
        </authorList>
    </citation>
    <scope>NUCLEOTIDE SEQUENCE</scope>
    <source>
        <strain evidence="14">CGMCC 1.12813</strain>
    </source>
</reference>
<keyword evidence="7" id="KW-0418">Kinase</keyword>
<evidence type="ECO:0000256" key="10">
    <source>
        <dbReference type="ARBA" id="ARBA00023098"/>
    </source>
</evidence>
<dbReference type="InterPro" id="IPR045540">
    <property type="entry name" value="YegS/DAGK_C"/>
</dbReference>
<dbReference type="GO" id="GO:0004143">
    <property type="term" value="F:ATP-dependent diacylglycerol kinase activity"/>
    <property type="evidence" value="ECO:0007669"/>
    <property type="project" value="TreeGrafter"/>
</dbReference>
<keyword evidence="12" id="KW-1208">Phospholipid metabolism</keyword>
<organism evidence="14 15">
    <name type="scientific">Conyzicola nivalis</name>
    <dbReference type="NCBI Taxonomy" id="1477021"/>
    <lineage>
        <taxon>Bacteria</taxon>
        <taxon>Bacillati</taxon>
        <taxon>Actinomycetota</taxon>
        <taxon>Actinomycetes</taxon>
        <taxon>Micrococcales</taxon>
        <taxon>Microbacteriaceae</taxon>
        <taxon>Conyzicola</taxon>
    </lineage>
</organism>
<dbReference type="Pfam" id="PF00781">
    <property type="entry name" value="DAGK_cat"/>
    <property type="match status" value="1"/>
</dbReference>
<name>A0A916SIF8_9MICO</name>
<dbReference type="AlphaFoldDB" id="A0A916SIF8"/>
<keyword evidence="8" id="KW-0067">ATP-binding</keyword>
<evidence type="ECO:0000256" key="12">
    <source>
        <dbReference type="ARBA" id="ARBA00023264"/>
    </source>
</evidence>
<dbReference type="InterPro" id="IPR017438">
    <property type="entry name" value="ATP-NAD_kinase_N"/>
</dbReference>